<dbReference type="Pfam" id="PF07171">
    <property type="entry name" value="MlrC_C"/>
    <property type="match status" value="1"/>
</dbReference>
<reference evidence="3" key="1">
    <citation type="submission" date="2024-07" db="EMBL/GenBank/DDBJ databases">
        <title>Halotolerant mesophilic bacterium Ornithinibacillus sp. 4-3, sp. nov., isolated from soil.</title>
        <authorList>
            <person name="Sidarenka A.V."/>
            <person name="Guliayeva D.E."/>
            <person name="Leanovich S.I."/>
            <person name="Hileuskaya K.S."/>
            <person name="Akhremchuk A.E."/>
            <person name="Sikolenko M.A."/>
            <person name="Valentovich L.N."/>
        </authorList>
    </citation>
    <scope>NUCLEOTIDE SEQUENCE</scope>
    <source>
        <strain evidence="3">4-3</strain>
    </source>
</reference>
<protein>
    <submittedName>
        <fullName evidence="3">M81 family metallopeptidase</fullName>
    </submittedName>
</protein>
<proteinExistence type="predicted"/>
<evidence type="ECO:0000313" key="3">
    <source>
        <dbReference type="EMBL" id="XDK32456.1"/>
    </source>
</evidence>
<dbReference type="Pfam" id="PF07364">
    <property type="entry name" value="DUF1485"/>
    <property type="match status" value="1"/>
</dbReference>
<dbReference type="AlphaFoldDB" id="A0AB39HQG3"/>
<name>A0AB39HQG3_9BACI</name>
<gene>
    <name evidence="3" type="ORF">AB4Y30_15830</name>
</gene>
<dbReference type="EMBL" id="CP162599">
    <property type="protein sequence ID" value="XDK32456.1"/>
    <property type="molecule type" value="Genomic_DNA"/>
</dbReference>
<accession>A0AB39HQG3</accession>
<feature type="domain" description="Microcystin LR degradation protein MlrC N-terminal" evidence="2">
    <location>
        <begin position="2"/>
        <end position="288"/>
    </location>
</feature>
<feature type="domain" description="Microcystin LR degradation protein MlrC C-terminal" evidence="1">
    <location>
        <begin position="299"/>
        <end position="473"/>
    </location>
</feature>
<dbReference type="InterPro" id="IPR010799">
    <property type="entry name" value="MlrC_C"/>
</dbReference>
<dbReference type="InterPro" id="IPR009197">
    <property type="entry name" value="MlrC"/>
</dbReference>
<dbReference type="InterPro" id="IPR015995">
    <property type="entry name" value="MlrC_N"/>
</dbReference>
<evidence type="ECO:0000259" key="1">
    <source>
        <dbReference type="Pfam" id="PF07171"/>
    </source>
</evidence>
<organism evidence="3">
    <name type="scientific">Ornithinibacillus sp. 4-3</name>
    <dbReference type="NCBI Taxonomy" id="3231488"/>
    <lineage>
        <taxon>Bacteria</taxon>
        <taxon>Bacillati</taxon>
        <taxon>Bacillota</taxon>
        <taxon>Bacilli</taxon>
        <taxon>Bacillales</taxon>
        <taxon>Bacillaceae</taxon>
        <taxon>Ornithinibacillus</taxon>
    </lineage>
</organism>
<evidence type="ECO:0000259" key="2">
    <source>
        <dbReference type="Pfam" id="PF07364"/>
    </source>
</evidence>
<dbReference type="RefSeq" id="WP_368653145.1">
    <property type="nucleotide sequence ID" value="NZ_CP162599.1"/>
</dbReference>
<sequence>MKILIGQLIHETNTFSNVPTDIAKFKEWDLHYGTDVIQKHRGVRYYLGGMIAACEDNGIEYVPTLSAMALPAGLIPEETYLRLKNELLDAIRSQESFDAIALSLHGAGVVEGIDDMEGDLLQAVRSEVGSDIPIVVSLDLHANLTEQMVSNADITLGNILYPHEDCYEIGYETITLLKQYTESRIKPVTHLINLPLIMPTYTTELSPMKDLNDACAQAEQDEKVLDCTIYHGFPYTDIEQMGVSVLVTTNDDPELAEHTAKQIAREIWNVKEELFVNHPSPEGGLKLALAHEGNSVILNETSDNPGAGTPGDGTYLLRAMLEAKIEKSCFGFMCDPEVANIAHKAGAGTYIDVNLGGKTDDLHGESLKVHAYVKSLTDGKFIQSSPMGRGNQVNLGKSARLIINGVDVLVTSINTQVKDEVFFTLHGIDISEYKVVGLKSSSHFRAGFNPISSKIITVDSPGLSTLDLSVFQITKPKMECYPFHEVNQLPF</sequence>
<dbReference type="PIRSF" id="PIRSF012702">
    <property type="entry name" value="UCP012702"/>
    <property type="match status" value="1"/>
</dbReference>